<dbReference type="SUPFAM" id="SSF56235">
    <property type="entry name" value="N-terminal nucleophile aminohydrolases (Ntn hydrolases)"/>
    <property type="match status" value="1"/>
</dbReference>
<evidence type="ECO:0000256" key="1">
    <source>
        <dbReference type="ARBA" id="ARBA00022670"/>
    </source>
</evidence>
<keyword evidence="3" id="KW-0068">Autocatalytic cleavage</keyword>
<evidence type="ECO:0000256" key="6">
    <source>
        <dbReference type="PIRSR" id="PIRSR600246-2"/>
    </source>
</evidence>
<name>A0A975FYL2_9CAUL</name>
<dbReference type="FunFam" id="3.60.20.30:FF:000001">
    <property type="entry name" value="Isoaspartyl peptidase/L-asparaginase"/>
    <property type="match status" value="1"/>
</dbReference>
<feature type="site" description="Cleavage; by autolysis" evidence="7">
    <location>
        <begin position="158"/>
        <end position="159"/>
    </location>
</feature>
<feature type="binding site" evidence="6">
    <location>
        <begin position="209"/>
        <end position="212"/>
    </location>
    <ligand>
        <name>substrate</name>
    </ligand>
</feature>
<proteinExistence type="predicted"/>
<dbReference type="Gene3D" id="3.60.20.30">
    <property type="entry name" value="(Glycosyl)asparaginase"/>
    <property type="match status" value="1"/>
</dbReference>
<dbReference type="Proteomes" id="UP000676409">
    <property type="component" value="Chromosome"/>
</dbReference>
<dbReference type="GO" id="GO:0006508">
    <property type="term" value="P:proteolysis"/>
    <property type="evidence" value="ECO:0007669"/>
    <property type="project" value="UniProtKB-KW"/>
</dbReference>
<evidence type="ECO:0000313" key="9">
    <source>
        <dbReference type="Proteomes" id="UP000676409"/>
    </source>
</evidence>
<dbReference type="InterPro" id="IPR000246">
    <property type="entry name" value="Peptidase_T2"/>
</dbReference>
<dbReference type="KEGG" id="caul:KCG34_20305"/>
<gene>
    <name evidence="8" type="ORF">KCG34_20305</name>
</gene>
<feature type="active site" description="Nucleophile" evidence="5">
    <location>
        <position position="159"/>
    </location>
</feature>
<keyword evidence="9" id="KW-1185">Reference proteome</keyword>
<evidence type="ECO:0000256" key="4">
    <source>
        <dbReference type="ARBA" id="ARBA00069124"/>
    </source>
</evidence>
<keyword evidence="2" id="KW-0378">Hydrolase</keyword>
<dbReference type="Pfam" id="PF01112">
    <property type="entry name" value="Asparaginase_2"/>
    <property type="match status" value="2"/>
</dbReference>
<dbReference type="AlphaFoldDB" id="A0A975FYL2"/>
<dbReference type="RefSeq" id="WP_211937421.1">
    <property type="nucleotide sequence ID" value="NZ_CP073078.1"/>
</dbReference>
<dbReference type="InterPro" id="IPR029055">
    <property type="entry name" value="Ntn_hydrolases_N"/>
</dbReference>
<sequence>MAKSGMALALHGGAGARAGLDYSQEVAHMRGLVEQARDRLAAGAAALDVVVEVVEALEASGLYVAGRGGSPNRRGEYELDACLMDGATQRAGSVAALQGFKSPVRAARAVMEQTPHVMLAGAGAADFARDQGLEPIGDPAAWYTNARYDPGEEGLAHGTVGCVARDLQGRLAAATSTAGVFGKMAGRLGDSPVPGAGAWADGLVAVSCTGQGEYFLRTAAAAQLAFRLRFGGQALGPAAQATLDEIAALGGDGGLIAVDAQGNIAMPYVSQGMKRAALYADGRIVSEVFAPEEA</sequence>
<dbReference type="EMBL" id="CP073078">
    <property type="protein sequence ID" value="QUD87369.1"/>
    <property type="molecule type" value="Genomic_DNA"/>
</dbReference>
<evidence type="ECO:0000256" key="7">
    <source>
        <dbReference type="PIRSR" id="PIRSR600246-3"/>
    </source>
</evidence>
<dbReference type="GO" id="GO:0008233">
    <property type="term" value="F:peptidase activity"/>
    <property type="evidence" value="ECO:0007669"/>
    <property type="project" value="UniProtKB-KW"/>
</dbReference>
<evidence type="ECO:0000256" key="3">
    <source>
        <dbReference type="ARBA" id="ARBA00022813"/>
    </source>
</evidence>
<evidence type="ECO:0000256" key="5">
    <source>
        <dbReference type="PIRSR" id="PIRSR600246-1"/>
    </source>
</evidence>
<keyword evidence="1" id="KW-0645">Protease</keyword>
<organism evidence="8 9">
    <name type="scientific">Phenylobacterium montanum</name>
    <dbReference type="NCBI Taxonomy" id="2823693"/>
    <lineage>
        <taxon>Bacteria</taxon>
        <taxon>Pseudomonadati</taxon>
        <taxon>Pseudomonadota</taxon>
        <taxon>Alphaproteobacteria</taxon>
        <taxon>Caulobacterales</taxon>
        <taxon>Caulobacteraceae</taxon>
        <taxon>Phenylobacterium</taxon>
    </lineage>
</organism>
<dbReference type="GO" id="GO:0016811">
    <property type="term" value="F:hydrolase activity, acting on carbon-nitrogen (but not peptide) bonds, in linear amides"/>
    <property type="evidence" value="ECO:0007669"/>
    <property type="project" value="UniProtKB-ARBA"/>
</dbReference>
<reference evidence="8" key="1">
    <citation type="submission" date="2021-04" db="EMBL/GenBank/DDBJ databases">
        <title>The complete genome sequence of Caulobacter sp. S6.</title>
        <authorList>
            <person name="Tang Y."/>
            <person name="Ouyang W."/>
            <person name="Liu Q."/>
            <person name="Huang B."/>
            <person name="Guo Z."/>
            <person name="Lei P."/>
        </authorList>
    </citation>
    <scope>NUCLEOTIDE SEQUENCE</scope>
    <source>
        <strain evidence="8">S6</strain>
    </source>
</reference>
<feature type="binding site" evidence="6">
    <location>
        <begin position="187"/>
        <end position="190"/>
    </location>
    <ligand>
        <name>substrate</name>
    </ligand>
</feature>
<accession>A0A975FYL2</accession>
<protein>
    <recommendedName>
        <fullName evidence="4">Isoaspartyl peptidase</fullName>
    </recommendedName>
</protein>
<dbReference type="PANTHER" id="PTHR10188">
    <property type="entry name" value="L-ASPARAGINASE"/>
    <property type="match status" value="1"/>
</dbReference>
<evidence type="ECO:0000256" key="2">
    <source>
        <dbReference type="ARBA" id="ARBA00022801"/>
    </source>
</evidence>
<dbReference type="PANTHER" id="PTHR10188:SF6">
    <property type="entry name" value="N(4)-(BETA-N-ACETYLGLUCOSAMINYL)-L-ASPARAGINASE"/>
    <property type="match status" value="1"/>
</dbReference>
<evidence type="ECO:0000313" key="8">
    <source>
        <dbReference type="EMBL" id="QUD87369.1"/>
    </source>
</evidence>